<evidence type="ECO:0000259" key="3">
    <source>
        <dbReference type="Pfam" id="PF08541"/>
    </source>
</evidence>
<evidence type="ECO:0000256" key="2">
    <source>
        <dbReference type="ARBA" id="ARBA00023315"/>
    </source>
</evidence>
<reference evidence="5 6" key="1">
    <citation type="submission" date="2016-10" db="EMBL/GenBank/DDBJ databases">
        <authorList>
            <person name="de Groot N.N."/>
        </authorList>
    </citation>
    <scope>NUCLEOTIDE SEQUENCE [LARGE SCALE GENOMIC DNA]</scope>
    <source>
        <strain evidence="5 6">CGMCC 1.9167</strain>
    </source>
</reference>
<gene>
    <name evidence="5" type="ORF">SAMN05216203_0558</name>
</gene>
<dbReference type="STRING" id="650891.SAMN05216203_0558"/>
<sequence length="374" mass="40839">MSITAIITGTGLYTPPASISNEELVDAFNTYVERFNQRHEAEIARGELEPLQPSSVEFIEKASGIKSRHVMDKEGILDPDRMCPNLPDRSNDEPSIQCEMSVAACREALEQAGRKAEDVDAVIVACSNLQRAYPAIAIEVQEALGIDGFAYDMNVACSSATFGIQAAANAIENGTARSVLVVNPEICSGHLNFRDRDSHFIFGDACTAVLVERSDEVAPDQGFEILGTRLKTKFSNNIRNNFGFLNRGDESGIGKPDKLFVQQGRKVFKEVSPMVADLILAHLESLSMSADDLKRMWLHQANLNMNQLISRRVLGREATREEAPVILDEYANTSSAGSIIAYHLNKDDFSSGDLGVICSFGAGYSIGSVVVKKR</sequence>
<keyword evidence="1" id="KW-0808">Transferase</keyword>
<dbReference type="InterPro" id="IPR016039">
    <property type="entry name" value="Thiolase-like"/>
</dbReference>
<accession>A0A1I6GWS5</accession>
<dbReference type="Proteomes" id="UP000198644">
    <property type="component" value="Unassembled WGS sequence"/>
</dbReference>
<dbReference type="PANTHER" id="PTHR34069">
    <property type="entry name" value="3-OXOACYL-[ACYL-CARRIER-PROTEIN] SYNTHASE 3"/>
    <property type="match status" value="1"/>
</dbReference>
<name>A0A1I6GWS5_9GAMM</name>
<dbReference type="InterPro" id="IPR013751">
    <property type="entry name" value="ACP_syn_III_N"/>
</dbReference>
<protein>
    <submittedName>
        <fullName evidence="5">Beta-ketodecanoyl-[acyl-carrier-protein] synthase</fullName>
    </submittedName>
</protein>
<evidence type="ECO:0000256" key="1">
    <source>
        <dbReference type="ARBA" id="ARBA00022679"/>
    </source>
</evidence>
<evidence type="ECO:0000313" key="5">
    <source>
        <dbReference type="EMBL" id="SFR46704.1"/>
    </source>
</evidence>
<feature type="domain" description="Beta-ketoacyl-[acyl-carrier-protein] synthase III N-terminal" evidence="4">
    <location>
        <begin position="151"/>
        <end position="232"/>
    </location>
</feature>
<dbReference type="Gene3D" id="3.40.47.10">
    <property type="match status" value="2"/>
</dbReference>
<dbReference type="InterPro" id="IPR013747">
    <property type="entry name" value="ACP_syn_III_C"/>
</dbReference>
<evidence type="ECO:0000259" key="4">
    <source>
        <dbReference type="Pfam" id="PF08545"/>
    </source>
</evidence>
<dbReference type="PANTHER" id="PTHR34069:SF2">
    <property type="entry name" value="BETA-KETOACYL-[ACYL-CARRIER-PROTEIN] SYNTHASE III"/>
    <property type="match status" value="1"/>
</dbReference>
<feature type="domain" description="Beta-ketoacyl-[acyl-carrier-protein] synthase III C-terminal" evidence="3">
    <location>
        <begin position="283"/>
        <end position="372"/>
    </location>
</feature>
<dbReference type="SUPFAM" id="SSF53901">
    <property type="entry name" value="Thiolase-like"/>
    <property type="match status" value="1"/>
</dbReference>
<dbReference type="AlphaFoldDB" id="A0A1I6GWS5"/>
<dbReference type="GO" id="GO:0044550">
    <property type="term" value="P:secondary metabolite biosynthetic process"/>
    <property type="evidence" value="ECO:0007669"/>
    <property type="project" value="TreeGrafter"/>
</dbReference>
<dbReference type="EMBL" id="FOYW01000001">
    <property type="protein sequence ID" value="SFR46704.1"/>
    <property type="molecule type" value="Genomic_DNA"/>
</dbReference>
<proteinExistence type="predicted"/>
<dbReference type="Pfam" id="PF08541">
    <property type="entry name" value="ACP_syn_III_C"/>
    <property type="match status" value="1"/>
</dbReference>
<keyword evidence="6" id="KW-1185">Reference proteome</keyword>
<evidence type="ECO:0000313" key="6">
    <source>
        <dbReference type="Proteomes" id="UP000198644"/>
    </source>
</evidence>
<dbReference type="GO" id="GO:0004315">
    <property type="term" value="F:3-oxoacyl-[acyl-carrier-protein] synthase activity"/>
    <property type="evidence" value="ECO:0007669"/>
    <property type="project" value="InterPro"/>
</dbReference>
<dbReference type="GO" id="GO:0006633">
    <property type="term" value="P:fatty acid biosynthetic process"/>
    <property type="evidence" value="ECO:0007669"/>
    <property type="project" value="InterPro"/>
</dbReference>
<dbReference type="Pfam" id="PF08545">
    <property type="entry name" value="ACP_syn_III"/>
    <property type="match status" value="1"/>
</dbReference>
<dbReference type="CDD" id="cd00830">
    <property type="entry name" value="KAS_III"/>
    <property type="match status" value="1"/>
</dbReference>
<organism evidence="5 6">
    <name type="scientific">Marinobacter daqiaonensis</name>
    <dbReference type="NCBI Taxonomy" id="650891"/>
    <lineage>
        <taxon>Bacteria</taxon>
        <taxon>Pseudomonadati</taxon>
        <taxon>Pseudomonadota</taxon>
        <taxon>Gammaproteobacteria</taxon>
        <taxon>Pseudomonadales</taxon>
        <taxon>Marinobacteraceae</taxon>
        <taxon>Marinobacter</taxon>
    </lineage>
</organism>
<keyword evidence="2" id="KW-0012">Acyltransferase</keyword>
<dbReference type="NCBIfam" id="NF005703">
    <property type="entry name" value="PRK07515.1"/>
    <property type="match status" value="1"/>
</dbReference>